<evidence type="ECO:0000256" key="3">
    <source>
        <dbReference type="SAM" id="Coils"/>
    </source>
</evidence>
<feature type="compositionally biased region" description="Acidic residues" evidence="4">
    <location>
        <begin position="399"/>
        <end position="419"/>
    </location>
</feature>
<feature type="region of interest" description="Disordered" evidence="4">
    <location>
        <begin position="741"/>
        <end position="847"/>
    </location>
</feature>
<organism evidence="5 6">
    <name type="scientific">Phialemonium thermophilum</name>
    <dbReference type="NCBI Taxonomy" id="223376"/>
    <lineage>
        <taxon>Eukaryota</taxon>
        <taxon>Fungi</taxon>
        <taxon>Dikarya</taxon>
        <taxon>Ascomycota</taxon>
        <taxon>Pezizomycotina</taxon>
        <taxon>Sordariomycetes</taxon>
        <taxon>Sordariomycetidae</taxon>
        <taxon>Cephalothecales</taxon>
        <taxon>Cephalothecaceae</taxon>
        <taxon>Phialemonium</taxon>
    </lineage>
</organism>
<feature type="compositionally biased region" description="Pro residues" evidence="4">
    <location>
        <begin position="648"/>
        <end position="657"/>
    </location>
</feature>
<feature type="compositionally biased region" description="Basic and acidic residues" evidence="4">
    <location>
        <begin position="479"/>
        <end position="489"/>
    </location>
</feature>
<evidence type="ECO:0000313" key="6">
    <source>
        <dbReference type="Proteomes" id="UP001586593"/>
    </source>
</evidence>
<gene>
    <name evidence="5" type="ORF">VTK73DRAFT_1435</name>
</gene>
<feature type="compositionally biased region" description="Low complexity" evidence="4">
    <location>
        <begin position="605"/>
        <end position="634"/>
    </location>
</feature>
<feature type="compositionally biased region" description="Low complexity" evidence="4">
    <location>
        <begin position="513"/>
        <end position="527"/>
    </location>
</feature>
<keyword evidence="2 3" id="KW-0175">Coiled coil</keyword>
<comment type="caution">
    <text evidence="5">The sequence shown here is derived from an EMBL/GenBank/DDBJ whole genome shotgun (WGS) entry which is preliminary data.</text>
</comment>
<name>A0ABR3X9I0_9PEZI</name>
<feature type="compositionally biased region" description="Basic residues" evidence="4">
    <location>
        <begin position="828"/>
        <end position="845"/>
    </location>
</feature>
<keyword evidence="6" id="KW-1185">Reference proteome</keyword>
<evidence type="ECO:0000256" key="1">
    <source>
        <dbReference type="ARBA" id="ARBA00009291"/>
    </source>
</evidence>
<feature type="compositionally biased region" description="Basic and acidic residues" evidence="4">
    <location>
        <begin position="794"/>
        <end position="806"/>
    </location>
</feature>
<feature type="compositionally biased region" description="Basic and acidic residues" evidence="4">
    <location>
        <begin position="545"/>
        <end position="561"/>
    </location>
</feature>
<proteinExistence type="inferred from homology"/>
<evidence type="ECO:0008006" key="7">
    <source>
        <dbReference type="Google" id="ProtNLM"/>
    </source>
</evidence>
<accession>A0ABR3X9I0</accession>
<feature type="coiled-coil region" evidence="3">
    <location>
        <begin position="74"/>
        <end position="143"/>
    </location>
</feature>
<feature type="compositionally biased region" description="Low complexity" evidence="4">
    <location>
        <begin position="565"/>
        <end position="592"/>
    </location>
</feature>
<dbReference type="Proteomes" id="UP001586593">
    <property type="component" value="Unassembled WGS sequence"/>
</dbReference>
<protein>
    <recommendedName>
        <fullName evidence="7">NIMA interactive protein</fullName>
    </recommendedName>
</protein>
<feature type="region of interest" description="Disordered" evidence="4">
    <location>
        <begin position="375"/>
        <end position="419"/>
    </location>
</feature>
<evidence type="ECO:0000256" key="4">
    <source>
        <dbReference type="SAM" id="MobiDB-lite"/>
    </source>
</evidence>
<feature type="compositionally biased region" description="Low complexity" evidence="4">
    <location>
        <begin position="691"/>
        <end position="702"/>
    </location>
</feature>
<reference evidence="5 6" key="1">
    <citation type="journal article" date="2024" name="Commun. Biol.">
        <title>Comparative genomic analysis of thermophilic fungi reveals convergent evolutionary adaptations and gene losses.</title>
        <authorList>
            <person name="Steindorff A.S."/>
            <person name="Aguilar-Pontes M.V."/>
            <person name="Robinson A.J."/>
            <person name="Andreopoulos B."/>
            <person name="LaButti K."/>
            <person name="Kuo A."/>
            <person name="Mondo S."/>
            <person name="Riley R."/>
            <person name="Otillar R."/>
            <person name="Haridas S."/>
            <person name="Lipzen A."/>
            <person name="Grimwood J."/>
            <person name="Schmutz J."/>
            <person name="Clum A."/>
            <person name="Reid I.D."/>
            <person name="Moisan M.C."/>
            <person name="Butler G."/>
            <person name="Nguyen T.T.M."/>
            <person name="Dewar K."/>
            <person name="Conant G."/>
            <person name="Drula E."/>
            <person name="Henrissat B."/>
            <person name="Hansel C."/>
            <person name="Singer S."/>
            <person name="Hutchinson M.I."/>
            <person name="de Vries R.P."/>
            <person name="Natvig D.O."/>
            <person name="Powell A.J."/>
            <person name="Tsang A."/>
            <person name="Grigoriev I.V."/>
        </authorList>
    </citation>
    <scope>NUCLEOTIDE SEQUENCE [LARGE SCALE GENOMIC DNA]</scope>
    <source>
        <strain evidence="5 6">ATCC 24622</strain>
    </source>
</reference>
<evidence type="ECO:0000256" key="2">
    <source>
        <dbReference type="ARBA" id="ARBA00023054"/>
    </source>
</evidence>
<dbReference type="InterPro" id="IPR021622">
    <property type="entry name" value="Afadin/alpha-actinin-bd"/>
</dbReference>
<evidence type="ECO:0000313" key="5">
    <source>
        <dbReference type="EMBL" id="KAL1872631.1"/>
    </source>
</evidence>
<feature type="compositionally biased region" description="Polar residues" evidence="4">
    <location>
        <begin position="748"/>
        <end position="758"/>
    </location>
</feature>
<feature type="region of interest" description="Disordered" evidence="4">
    <location>
        <begin position="436"/>
        <end position="702"/>
    </location>
</feature>
<feature type="compositionally biased region" description="Polar residues" evidence="4">
    <location>
        <begin position="380"/>
        <end position="391"/>
    </location>
</feature>
<comment type="similarity">
    <text evidence="1">Belongs to the ADIP family.</text>
</comment>
<dbReference type="Pfam" id="PF11559">
    <property type="entry name" value="ADIP"/>
    <property type="match status" value="1"/>
</dbReference>
<sequence length="868" mass="94687">MIDSENLRTASLYINNQLLSRGLLRDGQTIDFAHPGETDAEIATTMGRIISVVNDLILRRDRDAEHRESLSTTLRALRAESLRQTNDIQQLRDKHAEAQRKASLAEASEAALRAQLRSAESGVQKLKEEAARTKALVAQTRAACANEVRKRDRQIDALRRAVSEAGRARGATRNAAVATITVIGEVSGPEDTGPGAVNTDGEEYDLRMETNTFLAELAKGLSEENETLVCLLRRTNASLKEMSGWDKDDETTTTSGNHLAVALPVDPEEMASEIDSVLAHLRTILTNPSFVPIEEVVVREEEIVRLRDGWEKMESRWKEAVHLIDGWRRRMQVDGRPVNVEELKMGLRLSPVRVNDVEETAQGLGLRLPTLEEVREEEQSVIQSPCPSGQSDFLHAPGEEDQHEDSDAESSMFEDDVDEEELDVDEPNVQILQQSTMLDSPPLPLPPQLSPLRDSTSAGNRGVMDQTKRSQPLFSAMMDEGKTWDKVVEQPKPSLVQTKSADAANPPLREVEFLSSESSLDSVVLLEPAEGVTRRSRPASAAAQRRPESKQQLRPESKQQLRSESTPAATRARAKPASRPPSARGRPAPSRSEQPTQVSKPSRPPSSQRVASSSSQPNMSTASSATSTSFTSGTNGDGEHCNKKPSSPDMPPPPLPTEPASGVRSPRRVNSRLPLPRPGVPSATLLPPPTISSQQPPQSPLTMATIAAKLAASEREADAARVRAKLKAARLGKKRFVVTEQESLPAVGSQNATANAENGLQGGETRSENVHRRPVPPANERERITDECEVDVVPLKEDCPPKRDDADLVSGGEYLPAGDPGECPLPGTKRKRERRTSKVASRRRSTLNPWELQSLISGQVSAGPVGVD</sequence>
<dbReference type="EMBL" id="JAZHXJ010000135">
    <property type="protein sequence ID" value="KAL1872631.1"/>
    <property type="molecule type" value="Genomic_DNA"/>
</dbReference>